<dbReference type="InterPro" id="IPR005119">
    <property type="entry name" value="LysR_subst-bd"/>
</dbReference>
<dbReference type="InterPro" id="IPR036388">
    <property type="entry name" value="WH-like_DNA-bd_sf"/>
</dbReference>
<dbReference type="PROSITE" id="PS50931">
    <property type="entry name" value="HTH_LYSR"/>
    <property type="match status" value="1"/>
</dbReference>
<dbReference type="EMBL" id="PIQH01000001">
    <property type="protein sequence ID" value="RUO81310.1"/>
    <property type="molecule type" value="Genomic_DNA"/>
</dbReference>
<dbReference type="PANTHER" id="PTHR30126:SF94">
    <property type="entry name" value="LYSR FAMILY TRANSCRIPTIONAL REGULATOR"/>
    <property type="match status" value="1"/>
</dbReference>
<evidence type="ECO:0000313" key="6">
    <source>
        <dbReference type="EMBL" id="RUO81310.1"/>
    </source>
</evidence>
<sequence length="285" mass="32407">MINLRQLYIFSVVAESNSLASASEQLNMTAAAVSLSLKGLEQQLNTRLLQRAPGRKSTDKTILLTSEGIWLKKRAQDILALEKSTQMYFKQRQQSEPTVLNIGASQTVGNYWLPRYIRDIKQRYPRCQINVFIGNTDEALDRVQTFRDDIALVEGPNHHSALKSRCFKKDSLVLIAPPDNEFGSLQTAPWLIRERGSATRKYTEQLWAELVIEPKDVTQFNTNESIIHSVASGVGIAYVPRITTPLLLEAAMVKEIPINNDFYRPLFIVKHKERHSELAWIDDIV</sequence>
<dbReference type="Gene3D" id="1.10.10.10">
    <property type="entry name" value="Winged helix-like DNA-binding domain superfamily/Winged helix DNA-binding domain"/>
    <property type="match status" value="1"/>
</dbReference>
<keyword evidence="7" id="KW-1185">Reference proteome</keyword>
<dbReference type="SUPFAM" id="SSF53850">
    <property type="entry name" value="Periplasmic binding protein-like II"/>
    <property type="match status" value="1"/>
</dbReference>
<evidence type="ECO:0000256" key="1">
    <source>
        <dbReference type="ARBA" id="ARBA00009437"/>
    </source>
</evidence>
<dbReference type="Pfam" id="PF03466">
    <property type="entry name" value="LysR_substrate"/>
    <property type="match status" value="1"/>
</dbReference>
<protein>
    <submittedName>
        <fullName evidence="6">LysR family transcriptional regulator</fullName>
    </submittedName>
</protein>
<dbReference type="SUPFAM" id="SSF46785">
    <property type="entry name" value="Winged helix' DNA-binding domain"/>
    <property type="match status" value="1"/>
</dbReference>
<evidence type="ECO:0000256" key="2">
    <source>
        <dbReference type="ARBA" id="ARBA00023015"/>
    </source>
</evidence>
<gene>
    <name evidence="6" type="ORF">CWI84_00680</name>
</gene>
<feature type="domain" description="HTH lysR-type" evidence="5">
    <location>
        <begin position="2"/>
        <end position="59"/>
    </location>
</feature>
<dbReference type="InterPro" id="IPR000847">
    <property type="entry name" value="LysR_HTH_N"/>
</dbReference>
<dbReference type="Proteomes" id="UP000287996">
    <property type="component" value="Unassembled WGS sequence"/>
</dbReference>
<reference evidence="6 7" key="1">
    <citation type="journal article" date="2011" name="Front. Microbiol.">
        <title>Genomic signatures of strain selection and enhancement in Bacillus atrophaeus var. globigii, a historical biowarfare simulant.</title>
        <authorList>
            <person name="Gibbons H.S."/>
            <person name="Broomall S.M."/>
            <person name="McNew L.A."/>
            <person name="Daligault H."/>
            <person name="Chapman C."/>
            <person name="Bruce D."/>
            <person name="Karavis M."/>
            <person name="Krepps M."/>
            <person name="McGregor P.A."/>
            <person name="Hong C."/>
            <person name="Park K.H."/>
            <person name="Akmal A."/>
            <person name="Feldman A."/>
            <person name="Lin J.S."/>
            <person name="Chang W.E."/>
            <person name="Higgs B.W."/>
            <person name="Demirev P."/>
            <person name="Lindquist J."/>
            <person name="Liem A."/>
            <person name="Fochler E."/>
            <person name="Read T.D."/>
            <person name="Tapia R."/>
            <person name="Johnson S."/>
            <person name="Bishop-Lilly K.A."/>
            <person name="Detter C."/>
            <person name="Han C."/>
            <person name="Sozhamannan S."/>
            <person name="Rosenzweig C.N."/>
            <person name="Skowronski E.W."/>
        </authorList>
    </citation>
    <scope>NUCLEOTIDE SEQUENCE [LARGE SCALE GENOMIC DNA]</scope>
    <source>
        <strain evidence="6 7">CC-PW-9</strain>
    </source>
</reference>
<keyword evidence="2" id="KW-0805">Transcription regulation</keyword>
<dbReference type="RefSeq" id="WP_126840655.1">
    <property type="nucleotide sequence ID" value="NZ_PIQH01000001.1"/>
</dbReference>
<keyword evidence="3" id="KW-0238">DNA-binding</keyword>
<proteinExistence type="inferred from homology"/>
<dbReference type="Gene3D" id="3.40.190.290">
    <property type="match status" value="1"/>
</dbReference>
<evidence type="ECO:0000313" key="7">
    <source>
        <dbReference type="Proteomes" id="UP000287996"/>
    </source>
</evidence>
<comment type="caution">
    <text evidence="6">The sequence shown here is derived from an EMBL/GenBank/DDBJ whole genome shotgun (WGS) entry which is preliminary data.</text>
</comment>
<dbReference type="Pfam" id="PF00126">
    <property type="entry name" value="HTH_1"/>
    <property type="match status" value="1"/>
</dbReference>
<dbReference type="GO" id="GO:0003700">
    <property type="term" value="F:DNA-binding transcription factor activity"/>
    <property type="evidence" value="ECO:0007669"/>
    <property type="project" value="InterPro"/>
</dbReference>
<dbReference type="InterPro" id="IPR036390">
    <property type="entry name" value="WH_DNA-bd_sf"/>
</dbReference>
<evidence type="ECO:0000256" key="4">
    <source>
        <dbReference type="ARBA" id="ARBA00023163"/>
    </source>
</evidence>
<name>A0A432ZTR7_9GAMM</name>
<evidence type="ECO:0000256" key="3">
    <source>
        <dbReference type="ARBA" id="ARBA00023125"/>
    </source>
</evidence>
<keyword evidence="4" id="KW-0804">Transcription</keyword>
<evidence type="ECO:0000259" key="5">
    <source>
        <dbReference type="PROSITE" id="PS50931"/>
    </source>
</evidence>
<organism evidence="6 7">
    <name type="scientific">Idiomarina tyrosinivorans</name>
    <dbReference type="NCBI Taxonomy" id="1445662"/>
    <lineage>
        <taxon>Bacteria</taxon>
        <taxon>Pseudomonadati</taxon>
        <taxon>Pseudomonadota</taxon>
        <taxon>Gammaproteobacteria</taxon>
        <taxon>Alteromonadales</taxon>
        <taxon>Idiomarinaceae</taxon>
        <taxon>Idiomarina</taxon>
    </lineage>
</organism>
<dbReference type="OrthoDB" id="9785745at2"/>
<dbReference type="AlphaFoldDB" id="A0A432ZTR7"/>
<comment type="similarity">
    <text evidence="1">Belongs to the LysR transcriptional regulatory family.</text>
</comment>
<accession>A0A432ZTR7</accession>
<dbReference type="GO" id="GO:0000976">
    <property type="term" value="F:transcription cis-regulatory region binding"/>
    <property type="evidence" value="ECO:0007669"/>
    <property type="project" value="TreeGrafter"/>
</dbReference>
<dbReference type="PANTHER" id="PTHR30126">
    <property type="entry name" value="HTH-TYPE TRANSCRIPTIONAL REGULATOR"/>
    <property type="match status" value="1"/>
</dbReference>